<keyword evidence="4" id="KW-0811">Translocation</keyword>
<dbReference type="RefSeq" id="WP_281448144.1">
    <property type="nucleotide sequence ID" value="NZ_JASBAO010000001.1"/>
</dbReference>
<dbReference type="Gene3D" id="3.10.420.10">
    <property type="entry name" value="SecB-like"/>
    <property type="match status" value="1"/>
</dbReference>
<gene>
    <name evidence="6" type="ORF">QJV27_06585</name>
</gene>
<name>A0ABT6Q1P6_9PROT</name>
<accession>A0ABT6Q1P6</accession>
<comment type="caution">
    <text evidence="6">The sequence shown here is derived from an EMBL/GenBank/DDBJ whole genome shotgun (WGS) entry which is preliminary data.</text>
</comment>
<evidence type="ECO:0000256" key="4">
    <source>
        <dbReference type="ARBA" id="ARBA00023010"/>
    </source>
</evidence>
<keyword evidence="5" id="KW-0143">Chaperone</keyword>
<comment type="similarity">
    <text evidence="1">Belongs to the SecB family.</text>
</comment>
<evidence type="ECO:0000256" key="2">
    <source>
        <dbReference type="ARBA" id="ARBA00022448"/>
    </source>
</evidence>
<dbReference type="Pfam" id="PF02556">
    <property type="entry name" value="SecB"/>
    <property type="match status" value="1"/>
</dbReference>
<evidence type="ECO:0000256" key="5">
    <source>
        <dbReference type="ARBA" id="ARBA00023186"/>
    </source>
</evidence>
<dbReference type="InterPro" id="IPR035958">
    <property type="entry name" value="SecB-like_sf"/>
</dbReference>
<dbReference type="EMBL" id="JASBAO010000001">
    <property type="protein sequence ID" value="MDI2091033.1"/>
    <property type="molecule type" value="Genomic_DNA"/>
</dbReference>
<keyword evidence="7" id="KW-1185">Reference proteome</keyword>
<proteinExistence type="inferred from homology"/>
<dbReference type="SUPFAM" id="SSF54611">
    <property type="entry name" value="SecB-like"/>
    <property type="match status" value="1"/>
</dbReference>
<dbReference type="PRINTS" id="PR01594">
    <property type="entry name" value="SECBCHAPRONE"/>
</dbReference>
<dbReference type="PANTHER" id="PTHR36918:SF1">
    <property type="entry name" value="PROTEIN-EXPORT PROTEIN SECB"/>
    <property type="match status" value="1"/>
</dbReference>
<evidence type="ECO:0000313" key="7">
    <source>
        <dbReference type="Proteomes" id="UP001431634"/>
    </source>
</evidence>
<sequence>MNTKTQTPIKTELKDLTINTQYVKEISLKIPHAPTIFRHMPPSPQLTVIVDVNAQQLVENQPNFDVTVILTCKSTAQIEEDKQQISIFDIHLEYAGIVTFPHLDTSNLEELLMVHTPDILFPEIRNIIRSLSYDANLPPVILQRINFAQLWQEKKQSSKE</sequence>
<reference evidence="6" key="1">
    <citation type="submission" date="2023-05" db="EMBL/GenBank/DDBJ databases">
        <title>Whole genome sequence of Commensalibacter sp.</title>
        <authorList>
            <person name="Charoenyingcharoen P."/>
            <person name="Yukphan P."/>
        </authorList>
    </citation>
    <scope>NUCLEOTIDE SEQUENCE</scope>
    <source>
        <strain evidence="6">TBRC 16381</strain>
    </source>
</reference>
<dbReference type="Proteomes" id="UP001431634">
    <property type="component" value="Unassembled WGS sequence"/>
</dbReference>
<dbReference type="InterPro" id="IPR003708">
    <property type="entry name" value="SecB"/>
</dbReference>
<keyword evidence="2" id="KW-0813">Transport</keyword>
<evidence type="ECO:0000256" key="3">
    <source>
        <dbReference type="ARBA" id="ARBA00022927"/>
    </source>
</evidence>
<keyword evidence="3" id="KW-0653">Protein transport</keyword>
<dbReference type="PANTHER" id="PTHR36918">
    <property type="match status" value="1"/>
</dbReference>
<organism evidence="6 7">
    <name type="scientific">Commensalibacter oyaizuii</name>
    <dbReference type="NCBI Taxonomy" id="3043873"/>
    <lineage>
        <taxon>Bacteria</taxon>
        <taxon>Pseudomonadati</taxon>
        <taxon>Pseudomonadota</taxon>
        <taxon>Alphaproteobacteria</taxon>
        <taxon>Acetobacterales</taxon>
        <taxon>Acetobacteraceae</taxon>
    </lineage>
</organism>
<evidence type="ECO:0000313" key="6">
    <source>
        <dbReference type="EMBL" id="MDI2091033.1"/>
    </source>
</evidence>
<protein>
    <submittedName>
        <fullName evidence="6">Protein-export chaperone SecB</fullName>
    </submittedName>
</protein>
<evidence type="ECO:0000256" key="1">
    <source>
        <dbReference type="ARBA" id="ARBA00009990"/>
    </source>
</evidence>